<evidence type="ECO:0000313" key="2">
    <source>
        <dbReference type="EMBL" id="HHI97056.1"/>
    </source>
</evidence>
<dbReference type="GO" id="GO:0032259">
    <property type="term" value="P:methylation"/>
    <property type="evidence" value="ECO:0007669"/>
    <property type="project" value="UniProtKB-KW"/>
</dbReference>
<gene>
    <name evidence="2" type="ORF">ENJ96_04320</name>
</gene>
<dbReference type="SUPFAM" id="SSF53335">
    <property type="entry name" value="S-adenosyl-L-methionine-dependent methyltransferases"/>
    <property type="match status" value="1"/>
</dbReference>
<dbReference type="GO" id="GO:0008757">
    <property type="term" value="F:S-adenosylmethionine-dependent methyltransferase activity"/>
    <property type="evidence" value="ECO:0007669"/>
    <property type="project" value="InterPro"/>
</dbReference>
<dbReference type="EMBL" id="DROK01000130">
    <property type="protein sequence ID" value="HHI97056.1"/>
    <property type="molecule type" value="Genomic_DNA"/>
</dbReference>
<dbReference type="CDD" id="cd02440">
    <property type="entry name" value="AdoMet_MTases"/>
    <property type="match status" value="1"/>
</dbReference>
<proteinExistence type="predicted"/>
<dbReference type="InterPro" id="IPR013216">
    <property type="entry name" value="Methyltransf_11"/>
</dbReference>
<comment type="caution">
    <text evidence="2">The sequence shown here is derived from an EMBL/GenBank/DDBJ whole genome shotgun (WGS) entry which is preliminary data.</text>
</comment>
<dbReference type="InterPro" id="IPR029063">
    <property type="entry name" value="SAM-dependent_MTases_sf"/>
</dbReference>
<feature type="domain" description="Methyltransferase type 11" evidence="1">
    <location>
        <begin position="48"/>
        <end position="137"/>
    </location>
</feature>
<keyword evidence="2" id="KW-0808">Transferase</keyword>
<keyword evidence="2" id="KW-0489">Methyltransferase</keyword>
<reference evidence="2" key="1">
    <citation type="journal article" date="2020" name="mSystems">
        <title>Genome- and Community-Level Interaction Insights into Carbon Utilization and Element Cycling Functions of Hydrothermarchaeota in Hydrothermal Sediment.</title>
        <authorList>
            <person name="Zhou Z."/>
            <person name="Liu Y."/>
            <person name="Xu W."/>
            <person name="Pan J."/>
            <person name="Luo Z.H."/>
            <person name="Li M."/>
        </authorList>
    </citation>
    <scope>NUCLEOTIDE SEQUENCE [LARGE SCALE GENOMIC DNA]</scope>
    <source>
        <strain evidence="2">HyVt-533</strain>
    </source>
</reference>
<dbReference type="Gene3D" id="3.40.50.150">
    <property type="entry name" value="Vaccinia Virus protein VP39"/>
    <property type="match status" value="1"/>
</dbReference>
<dbReference type="PANTHER" id="PTHR43591">
    <property type="entry name" value="METHYLTRANSFERASE"/>
    <property type="match status" value="1"/>
</dbReference>
<sequence length="242" mass="27604">MTHPKVLLSRRFARALAVYDREAVIQAEMAEALLQALSPYCFERKYVLEIGAGTGLFTRRLLARKRPAFLITLDLTPACAKYLRPLPFVVADGENPPFKPESFDFILANAVFQWFLNPQKAFVTLAGLLKPGGLLAFTTFGPATMKEFGRKERPPGLNALNEIRAMKPAFMKEIKALSWQRVLYFPSPREILKHVRHTGAMGFLKPHWSPKEIKRWEMAYESLKTPAGFPLTFEPILIVWQR</sequence>
<name>A0A7V5NZQ6_9BACT</name>
<organism evidence="2">
    <name type="scientific">Thermodesulfatator atlanticus</name>
    <dbReference type="NCBI Taxonomy" id="501497"/>
    <lineage>
        <taxon>Bacteria</taxon>
        <taxon>Pseudomonadati</taxon>
        <taxon>Thermodesulfobacteriota</taxon>
        <taxon>Thermodesulfobacteria</taxon>
        <taxon>Thermodesulfobacteriales</taxon>
        <taxon>Thermodesulfatatoraceae</taxon>
        <taxon>Thermodesulfatator</taxon>
    </lineage>
</organism>
<dbReference type="Pfam" id="PF08241">
    <property type="entry name" value="Methyltransf_11"/>
    <property type="match status" value="1"/>
</dbReference>
<dbReference type="AlphaFoldDB" id="A0A7V5NZQ6"/>
<accession>A0A7V5NZQ6</accession>
<evidence type="ECO:0000259" key="1">
    <source>
        <dbReference type="Pfam" id="PF08241"/>
    </source>
</evidence>
<protein>
    <submittedName>
        <fullName evidence="2">Methyltransferase domain-containing protein</fullName>
    </submittedName>
</protein>
<dbReference type="Proteomes" id="UP000886101">
    <property type="component" value="Unassembled WGS sequence"/>
</dbReference>